<accession>A0ABX1VIX2</accession>
<feature type="transmembrane region" description="Helical" evidence="2">
    <location>
        <begin position="153"/>
        <end position="173"/>
    </location>
</feature>
<keyword evidence="2" id="KW-0812">Transmembrane</keyword>
<keyword evidence="2" id="KW-0472">Membrane</keyword>
<evidence type="ECO:0000256" key="1">
    <source>
        <dbReference type="SAM" id="MobiDB-lite"/>
    </source>
</evidence>
<feature type="compositionally biased region" description="Low complexity" evidence="1">
    <location>
        <begin position="1"/>
        <end position="16"/>
    </location>
</feature>
<dbReference type="EMBL" id="WTPX01000206">
    <property type="protein sequence ID" value="NNJ27795.1"/>
    <property type="molecule type" value="Genomic_DNA"/>
</dbReference>
<gene>
    <name evidence="3" type="ORF">LzC2_39040</name>
</gene>
<sequence>MNEAAPADSPSSAPDAVPHDRLPEGRAANDGLLTRSGRATAAVVAAGLVVGFSIAAYLTPSSAGLGTHQQLGLPPCTVRVLTGHPCPACGMTTSFSHFVRGQWGGSLSANSGGFLLALMCLALIPILLRAAFTGRLAFPRLGRWGSGDAARPEWWGVLGLSTVGFVTLIDWAFRLAE</sequence>
<organism evidence="3 4">
    <name type="scientific">Alienimonas chondri</name>
    <dbReference type="NCBI Taxonomy" id="2681879"/>
    <lineage>
        <taxon>Bacteria</taxon>
        <taxon>Pseudomonadati</taxon>
        <taxon>Planctomycetota</taxon>
        <taxon>Planctomycetia</taxon>
        <taxon>Planctomycetales</taxon>
        <taxon>Planctomycetaceae</taxon>
        <taxon>Alienimonas</taxon>
    </lineage>
</organism>
<feature type="region of interest" description="Disordered" evidence="1">
    <location>
        <begin position="1"/>
        <end position="29"/>
    </location>
</feature>
<keyword evidence="2" id="KW-1133">Transmembrane helix</keyword>
<name>A0ABX1VIX2_9PLAN</name>
<keyword evidence="4" id="KW-1185">Reference proteome</keyword>
<proteinExistence type="predicted"/>
<evidence type="ECO:0000256" key="2">
    <source>
        <dbReference type="SAM" id="Phobius"/>
    </source>
</evidence>
<dbReference type="Proteomes" id="UP000609651">
    <property type="component" value="Unassembled WGS sequence"/>
</dbReference>
<evidence type="ECO:0000313" key="3">
    <source>
        <dbReference type="EMBL" id="NNJ27795.1"/>
    </source>
</evidence>
<feature type="transmembrane region" description="Helical" evidence="2">
    <location>
        <begin position="113"/>
        <end position="132"/>
    </location>
</feature>
<feature type="transmembrane region" description="Helical" evidence="2">
    <location>
        <begin position="39"/>
        <end position="58"/>
    </location>
</feature>
<dbReference type="Pfam" id="PF10825">
    <property type="entry name" value="DUF2752"/>
    <property type="match status" value="1"/>
</dbReference>
<reference evidence="3 4" key="1">
    <citation type="journal article" date="2020" name="Syst. Appl. Microbiol.">
        <title>Alienimonas chondri sp. nov., a novel planctomycete isolated from the biofilm of the red alga Chondrus crispus.</title>
        <authorList>
            <person name="Vitorino I."/>
            <person name="Albuquerque L."/>
            <person name="Wiegand S."/>
            <person name="Kallscheuer N."/>
            <person name="da Costa M.S."/>
            <person name="Lobo-da-Cunha A."/>
            <person name="Jogler C."/>
            <person name="Lage O.M."/>
        </authorList>
    </citation>
    <scope>NUCLEOTIDE SEQUENCE [LARGE SCALE GENOMIC DNA]</scope>
    <source>
        <strain evidence="3 4">LzC2</strain>
    </source>
</reference>
<evidence type="ECO:0008006" key="5">
    <source>
        <dbReference type="Google" id="ProtNLM"/>
    </source>
</evidence>
<protein>
    <recommendedName>
        <fullName evidence="5">DUF2752 domain-containing protein</fullName>
    </recommendedName>
</protein>
<comment type="caution">
    <text evidence="3">The sequence shown here is derived from an EMBL/GenBank/DDBJ whole genome shotgun (WGS) entry which is preliminary data.</text>
</comment>
<dbReference type="InterPro" id="IPR021215">
    <property type="entry name" value="DUF2752"/>
</dbReference>
<evidence type="ECO:0000313" key="4">
    <source>
        <dbReference type="Proteomes" id="UP000609651"/>
    </source>
</evidence>
<dbReference type="RefSeq" id="WP_171189701.1">
    <property type="nucleotide sequence ID" value="NZ_WTPX01000206.1"/>
</dbReference>